<dbReference type="Gene3D" id="3.90.180.10">
    <property type="entry name" value="Medium-chain alcohol dehydrogenases, catalytic domain"/>
    <property type="match status" value="1"/>
</dbReference>
<evidence type="ECO:0000256" key="4">
    <source>
        <dbReference type="ARBA" id="ARBA00022833"/>
    </source>
</evidence>
<dbReference type="PANTHER" id="PTHR43350:SF2">
    <property type="entry name" value="GROES-LIKE ZINC-BINDING ALCOHOL DEHYDROGENASE FAMILY PROTEIN"/>
    <property type="match status" value="1"/>
</dbReference>
<dbReference type="Pfam" id="PF08240">
    <property type="entry name" value="ADH_N"/>
    <property type="match status" value="1"/>
</dbReference>
<dbReference type="InterPro" id="IPR036291">
    <property type="entry name" value="NAD(P)-bd_dom_sf"/>
</dbReference>
<keyword evidence="4 6" id="KW-0862">Zinc</keyword>
<comment type="cofactor">
    <cofactor evidence="1 6">
        <name>Zn(2+)</name>
        <dbReference type="ChEBI" id="CHEBI:29105"/>
    </cofactor>
</comment>
<evidence type="ECO:0000256" key="6">
    <source>
        <dbReference type="RuleBase" id="RU361277"/>
    </source>
</evidence>
<dbReference type="AlphaFoldDB" id="A0A255Y935"/>
<dbReference type="SMART" id="SM00829">
    <property type="entry name" value="PKS_ER"/>
    <property type="match status" value="1"/>
</dbReference>
<accession>A0A255Y935</accession>
<dbReference type="Proteomes" id="UP000216991">
    <property type="component" value="Unassembled WGS sequence"/>
</dbReference>
<comment type="similarity">
    <text evidence="2 6">Belongs to the zinc-containing alcohol dehydrogenase family.</text>
</comment>
<evidence type="ECO:0000256" key="2">
    <source>
        <dbReference type="ARBA" id="ARBA00008072"/>
    </source>
</evidence>
<dbReference type="Pfam" id="PF00107">
    <property type="entry name" value="ADH_zinc_N"/>
    <property type="match status" value="1"/>
</dbReference>
<keyword evidence="5" id="KW-0560">Oxidoreductase</keyword>
<dbReference type="SUPFAM" id="SSF51735">
    <property type="entry name" value="NAD(P)-binding Rossmann-fold domains"/>
    <property type="match status" value="1"/>
</dbReference>
<feature type="domain" description="Enoyl reductase (ER)" evidence="7">
    <location>
        <begin position="12"/>
        <end position="365"/>
    </location>
</feature>
<evidence type="ECO:0000259" key="7">
    <source>
        <dbReference type="SMART" id="SM00829"/>
    </source>
</evidence>
<protein>
    <recommendedName>
        <fullName evidence="7">Enoyl reductase (ER) domain-containing protein</fullName>
    </recommendedName>
</protein>
<dbReference type="PROSITE" id="PS00059">
    <property type="entry name" value="ADH_ZINC"/>
    <property type="match status" value="1"/>
</dbReference>
<dbReference type="InterPro" id="IPR002328">
    <property type="entry name" value="ADH_Zn_CS"/>
</dbReference>
<keyword evidence="3 6" id="KW-0479">Metal-binding</keyword>
<keyword evidence="9" id="KW-1185">Reference proteome</keyword>
<sequence length="368" mass="37779">MTTTAAILRARGAPFSLETVTLADPGPGQLLVKLAACGICFTDVGVQRYEQGTPLPHVLGHEGAGTVMAVGAGVEHVAPGDRVVLSYASCGHCPNCASHHPQYCASFMALNYGGVLPDGAVPMHQGDAPVYGGFFGQSSFAGHAIAYARNTVKLADDVPFELAAPFGCGLQTGAGTAYNTLDVQSAHSFAVIGAGSVGLAAMLAAVDRDCHTIVAVDRVADRLDLARRMGATHAINSNGMAAADLALALRAIVPTGIDRIVDTTGVSAVVRGGLEGLAARGQMALLAVTAPGTEITINPNTLLGGRRLVGAVEGDADPQSFIPWLLGRHRAGRFNHAPLVQTYAFAQINEAVADMAAGRAVKPVLLMD</sequence>
<gene>
    <name evidence="8" type="ORF">CHU93_14065</name>
</gene>
<evidence type="ECO:0000313" key="8">
    <source>
        <dbReference type="EMBL" id="OYQ25115.1"/>
    </source>
</evidence>
<comment type="caution">
    <text evidence="8">The sequence shown here is derived from an EMBL/GenBank/DDBJ whole genome shotgun (WGS) entry which is preliminary data.</text>
</comment>
<dbReference type="OrthoDB" id="9770544at2"/>
<dbReference type="CDD" id="cd08278">
    <property type="entry name" value="benzyl_alcohol_DH"/>
    <property type="match status" value="1"/>
</dbReference>
<dbReference type="InterPro" id="IPR013149">
    <property type="entry name" value="ADH-like_C"/>
</dbReference>
<dbReference type="InterPro" id="IPR013154">
    <property type="entry name" value="ADH-like_N"/>
</dbReference>
<organism evidence="8 9">
    <name type="scientific">Sandarakinorhabdus cyanobacteriorum</name>
    <dbReference type="NCBI Taxonomy" id="1981098"/>
    <lineage>
        <taxon>Bacteria</taxon>
        <taxon>Pseudomonadati</taxon>
        <taxon>Pseudomonadota</taxon>
        <taxon>Alphaproteobacteria</taxon>
        <taxon>Sphingomonadales</taxon>
        <taxon>Sphingosinicellaceae</taxon>
        <taxon>Sandarakinorhabdus</taxon>
    </lineage>
</organism>
<evidence type="ECO:0000313" key="9">
    <source>
        <dbReference type="Proteomes" id="UP000216991"/>
    </source>
</evidence>
<evidence type="ECO:0000256" key="5">
    <source>
        <dbReference type="ARBA" id="ARBA00023002"/>
    </source>
</evidence>
<dbReference type="InterPro" id="IPR020843">
    <property type="entry name" value="ER"/>
</dbReference>
<dbReference type="EMBL" id="NOXT01000123">
    <property type="protein sequence ID" value="OYQ25115.1"/>
    <property type="molecule type" value="Genomic_DNA"/>
</dbReference>
<dbReference type="InterPro" id="IPR011032">
    <property type="entry name" value="GroES-like_sf"/>
</dbReference>
<dbReference type="Gene3D" id="3.40.50.720">
    <property type="entry name" value="NAD(P)-binding Rossmann-like Domain"/>
    <property type="match status" value="1"/>
</dbReference>
<name>A0A255Y935_9SPHN</name>
<reference evidence="8 9" key="1">
    <citation type="submission" date="2017-07" db="EMBL/GenBank/DDBJ databases">
        <title>Sandarakinorhabdus cyanobacteriorum sp. nov., a novel bacterium isolated from cyanobacterial aggregates in a eutrophic lake.</title>
        <authorList>
            <person name="Cai H."/>
        </authorList>
    </citation>
    <scope>NUCLEOTIDE SEQUENCE [LARGE SCALE GENOMIC DNA]</scope>
    <source>
        <strain evidence="8 9">TH057</strain>
    </source>
</reference>
<dbReference type="SUPFAM" id="SSF50129">
    <property type="entry name" value="GroES-like"/>
    <property type="match status" value="1"/>
</dbReference>
<dbReference type="GO" id="GO:0008270">
    <property type="term" value="F:zinc ion binding"/>
    <property type="evidence" value="ECO:0007669"/>
    <property type="project" value="InterPro"/>
</dbReference>
<dbReference type="PANTHER" id="PTHR43350">
    <property type="entry name" value="NAD-DEPENDENT ALCOHOL DEHYDROGENASE"/>
    <property type="match status" value="1"/>
</dbReference>
<evidence type="ECO:0000256" key="3">
    <source>
        <dbReference type="ARBA" id="ARBA00022723"/>
    </source>
</evidence>
<evidence type="ECO:0000256" key="1">
    <source>
        <dbReference type="ARBA" id="ARBA00001947"/>
    </source>
</evidence>
<dbReference type="GO" id="GO:0016616">
    <property type="term" value="F:oxidoreductase activity, acting on the CH-OH group of donors, NAD or NADP as acceptor"/>
    <property type="evidence" value="ECO:0007669"/>
    <property type="project" value="UniProtKB-ARBA"/>
</dbReference>
<proteinExistence type="inferred from homology"/>